<dbReference type="Proteomes" id="UP000034112">
    <property type="component" value="Unassembled WGS sequence"/>
</dbReference>
<dbReference type="OrthoDB" id="2503928at2759"/>
<accession>A0A0F9XC30</accession>
<dbReference type="GO" id="GO:0005637">
    <property type="term" value="C:nuclear inner membrane"/>
    <property type="evidence" value="ECO:0007669"/>
    <property type="project" value="UniProtKB-SubCell"/>
</dbReference>
<feature type="transmembrane region" description="Helical" evidence="8">
    <location>
        <begin position="356"/>
        <end position="374"/>
    </location>
</feature>
<evidence type="ECO:0000256" key="1">
    <source>
        <dbReference type="ARBA" id="ARBA00004540"/>
    </source>
</evidence>
<dbReference type="EMBL" id="JOKZ01000165">
    <property type="protein sequence ID" value="KKP02115.1"/>
    <property type="molecule type" value="Genomic_DNA"/>
</dbReference>
<feature type="region of interest" description="Disordered" evidence="7">
    <location>
        <begin position="61"/>
        <end position="278"/>
    </location>
</feature>
<evidence type="ECO:0000256" key="5">
    <source>
        <dbReference type="ARBA" id="ARBA00023136"/>
    </source>
</evidence>
<dbReference type="CDD" id="cd12935">
    <property type="entry name" value="LEM_like"/>
    <property type="match status" value="1"/>
</dbReference>
<dbReference type="AlphaFoldDB" id="A0A0F9XC30"/>
<dbReference type="OMA" id="KWECGEL"/>
<evidence type="ECO:0000256" key="8">
    <source>
        <dbReference type="SAM" id="Phobius"/>
    </source>
</evidence>
<dbReference type="InterPro" id="IPR044780">
    <property type="entry name" value="Heh2/Src1"/>
</dbReference>
<evidence type="ECO:0000313" key="11">
    <source>
        <dbReference type="EMBL" id="KKP02115.1"/>
    </source>
</evidence>
<dbReference type="PANTHER" id="PTHR47808:SF2">
    <property type="entry name" value="LEM DOMAIN-CONTAINING PROTEIN 2"/>
    <property type="match status" value="1"/>
</dbReference>
<name>A0A0F9XC30_TRIHA</name>
<dbReference type="GO" id="GO:0034399">
    <property type="term" value="C:nuclear periphery"/>
    <property type="evidence" value="ECO:0007669"/>
    <property type="project" value="TreeGrafter"/>
</dbReference>
<keyword evidence="3 8" id="KW-0812">Transmembrane</keyword>
<dbReference type="InterPro" id="IPR036361">
    <property type="entry name" value="SAP_dom_sf"/>
</dbReference>
<feature type="transmembrane region" description="Helical" evidence="8">
    <location>
        <begin position="583"/>
        <end position="602"/>
    </location>
</feature>
<feature type="domain" description="HeH/LEM" evidence="10">
    <location>
        <begin position="14"/>
        <end position="48"/>
    </location>
</feature>
<dbReference type="InterPro" id="IPR018996">
    <property type="entry name" value="Man1/Src1-like_C"/>
</dbReference>
<dbReference type="InterPro" id="IPR025856">
    <property type="entry name" value="HeH/LEM_domain"/>
</dbReference>
<evidence type="ECO:0000256" key="6">
    <source>
        <dbReference type="ARBA" id="ARBA00023242"/>
    </source>
</evidence>
<feature type="domain" description="Man1/Src1-like C-terminal" evidence="9">
    <location>
        <begin position="364"/>
        <end position="698"/>
    </location>
</feature>
<evidence type="ECO:0000313" key="12">
    <source>
        <dbReference type="Proteomes" id="UP000034112"/>
    </source>
</evidence>
<dbReference type="PANTHER" id="PTHR47808">
    <property type="entry name" value="INNER NUCLEAR MEMBRANE PROTEIN HEH2-RELATED"/>
    <property type="match status" value="1"/>
</dbReference>
<feature type="region of interest" description="Disordered" evidence="7">
    <location>
        <begin position="706"/>
        <end position="744"/>
    </location>
</feature>
<protein>
    <recommendedName>
        <fullName evidence="13">LEM-like domain-containing protein</fullName>
    </recommendedName>
</protein>
<keyword evidence="6" id="KW-0539">Nucleus</keyword>
<evidence type="ECO:0008006" key="13">
    <source>
        <dbReference type="Google" id="ProtNLM"/>
    </source>
</evidence>
<feature type="compositionally biased region" description="Basic and acidic residues" evidence="7">
    <location>
        <begin position="266"/>
        <end position="278"/>
    </location>
</feature>
<reference evidence="12" key="1">
    <citation type="journal article" date="2015" name="Genome Announc.">
        <title>Draft whole-genome sequence of the biocontrol agent Trichoderma harzianum T6776.</title>
        <authorList>
            <person name="Baroncelli R."/>
            <person name="Piaggeschi G."/>
            <person name="Fiorini L."/>
            <person name="Bertolini E."/>
            <person name="Zapparata A."/>
            <person name="Pe M.E."/>
            <person name="Sarrocco S."/>
            <person name="Vannacci G."/>
        </authorList>
    </citation>
    <scope>NUCLEOTIDE SEQUENCE [LARGE SCALE GENOMIC DNA]</scope>
    <source>
        <strain evidence="12">T6776</strain>
    </source>
</reference>
<gene>
    <name evidence="11" type="ORF">THAR02_05793</name>
</gene>
<evidence type="ECO:0000259" key="10">
    <source>
        <dbReference type="Pfam" id="PF12949"/>
    </source>
</evidence>
<comment type="subcellular location">
    <subcellularLocation>
        <location evidence="1">Nucleus inner membrane</location>
    </subcellularLocation>
</comment>
<comment type="caution">
    <text evidence="11">The sequence shown here is derived from an EMBL/GenBank/DDBJ whole genome shotgun (WGS) entry which is preliminary data.</text>
</comment>
<proteinExistence type="predicted"/>
<dbReference type="Gene3D" id="1.10.10.1180">
    <property type="entry name" value="MAN1, winged-helix domain"/>
    <property type="match status" value="1"/>
</dbReference>
<evidence type="ECO:0000256" key="7">
    <source>
        <dbReference type="SAM" id="MobiDB-lite"/>
    </source>
</evidence>
<feature type="compositionally biased region" description="Low complexity" evidence="7">
    <location>
        <begin position="128"/>
        <end position="139"/>
    </location>
</feature>
<evidence type="ECO:0000256" key="2">
    <source>
        <dbReference type="ARBA" id="ARBA00022553"/>
    </source>
</evidence>
<dbReference type="GO" id="GO:0003682">
    <property type="term" value="F:chromatin binding"/>
    <property type="evidence" value="ECO:0007669"/>
    <property type="project" value="InterPro"/>
</dbReference>
<organism evidence="11 12">
    <name type="scientific">Trichoderma harzianum</name>
    <name type="common">Hypocrea lixii</name>
    <dbReference type="NCBI Taxonomy" id="5544"/>
    <lineage>
        <taxon>Eukaryota</taxon>
        <taxon>Fungi</taxon>
        <taxon>Dikarya</taxon>
        <taxon>Ascomycota</taxon>
        <taxon>Pezizomycotina</taxon>
        <taxon>Sordariomycetes</taxon>
        <taxon>Hypocreomycetidae</taxon>
        <taxon>Hypocreales</taxon>
        <taxon>Hypocreaceae</taxon>
        <taxon>Trichoderma</taxon>
    </lineage>
</organism>
<keyword evidence="5 8" id="KW-0472">Membrane</keyword>
<keyword evidence="4 8" id="KW-1133">Transmembrane helix</keyword>
<dbReference type="InterPro" id="IPR041885">
    <property type="entry name" value="MAN1_winged_helix_dom"/>
</dbReference>
<feature type="compositionally biased region" description="Basic and acidic residues" evidence="7">
    <location>
        <begin position="733"/>
        <end position="744"/>
    </location>
</feature>
<keyword evidence="2" id="KW-0597">Phosphoprotein</keyword>
<feature type="compositionally biased region" description="Basic residues" evidence="7">
    <location>
        <begin position="95"/>
        <end position="108"/>
    </location>
</feature>
<sequence length="744" mass="83280">MADAEDYLQDGFDPRSVTVPRLRSILVTHNVEYPATAKKPQLVELVEQYILPQVPKLRAQRARAKRSSQGIVNAGSPEDNGRWEDYGLEPTPTAKPRRSASPRKASSRIKREEDEPAPAPAKTKRTSSRSASRSVSRQPSHYDEDEADAPQYEAPKPTRRSGSRRAATPKIKDEPQEEEETPISSHYAPTPQSSTLYATSSPFTQKNTPFATANATPYASTPYFNAPQSAVPPSVVAQYEEEESVFSDDNPFQRGSPAFKTPSRRRVGDDIARGEKLTRRRPEEFIEPLAIERPSAVARSHELSARKPRHQSPDFSVDAGEEFTPDAQLELEEAARRGEATIVPRRHSKPARKTNLKTPFFVLFVSLLGVYLAWYRQEKIAVGYCGLGRPATQIIPDNVPVPDALIPFVEPQCEPCPPHAYCYEDFSVRCHSDFVLKPHPLSFGGLVPLPPTCEPDGEKARRVQAVADRAIEELRQRRAKFECGELVDESGTKVDSPAIAEEELKSTVSRKRNKRLNSDEFEDLWVAAIGEITTREEVIVEIATTTSPGSPDISIRKLSSSSLSRLPITCALKRSVRLGLARYRLPIGLLMSVVLAVFYLRARYRQHLVDSAQVPALVDLVLERLANQKELGAEDLDDAWLFLPNLRDDVLRSVHKVAERERIWQRVKKVVELNSNVRTGQREGRSGEVGRAWEWIGPIKGEGARRRRMSGRWTRDPVAADSPESKPATTAAEGKKWTESRVIY</sequence>
<evidence type="ECO:0000256" key="4">
    <source>
        <dbReference type="ARBA" id="ARBA00022989"/>
    </source>
</evidence>
<dbReference type="GO" id="GO:0071763">
    <property type="term" value="P:nuclear membrane organization"/>
    <property type="evidence" value="ECO:0007669"/>
    <property type="project" value="TreeGrafter"/>
</dbReference>
<dbReference type="Gene3D" id="1.10.720.30">
    <property type="entry name" value="SAP domain"/>
    <property type="match status" value="1"/>
</dbReference>
<dbReference type="Pfam" id="PF09402">
    <property type="entry name" value="MSC"/>
    <property type="match status" value="1"/>
</dbReference>
<dbReference type="GO" id="GO:0005783">
    <property type="term" value="C:endoplasmic reticulum"/>
    <property type="evidence" value="ECO:0007669"/>
    <property type="project" value="TreeGrafter"/>
</dbReference>
<feature type="compositionally biased region" description="Polar residues" evidence="7">
    <location>
        <begin position="190"/>
        <end position="228"/>
    </location>
</feature>
<evidence type="ECO:0000259" key="9">
    <source>
        <dbReference type="Pfam" id="PF09402"/>
    </source>
</evidence>
<dbReference type="Pfam" id="PF12949">
    <property type="entry name" value="HeH"/>
    <property type="match status" value="1"/>
</dbReference>
<evidence type="ECO:0000256" key="3">
    <source>
        <dbReference type="ARBA" id="ARBA00022692"/>
    </source>
</evidence>